<keyword evidence="3 9" id="KW-1003">Cell membrane</keyword>
<dbReference type="CDD" id="cd07571">
    <property type="entry name" value="ALP_N-acyl_transferase"/>
    <property type="match status" value="1"/>
</dbReference>
<dbReference type="NCBIfam" id="TIGR00546">
    <property type="entry name" value="lnt"/>
    <property type="match status" value="1"/>
</dbReference>
<evidence type="ECO:0000256" key="2">
    <source>
        <dbReference type="ARBA" id="ARBA00010065"/>
    </source>
</evidence>
<dbReference type="PANTHER" id="PTHR38686">
    <property type="entry name" value="APOLIPOPROTEIN N-ACYLTRANSFERASE"/>
    <property type="match status" value="1"/>
</dbReference>
<evidence type="ECO:0000256" key="8">
    <source>
        <dbReference type="ARBA" id="ARBA00023315"/>
    </source>
</evidence>
<feature type="domain" description="CN hydrolase" evidence="10">
    <location>
        <begin position="262"/>
        <end position="500"/>
    </location>
</feature>
<dbReference type="GO" id="GO:0042158">
    <property type="term" value="P:lipoprotein biosynthetic process"/>
    <property type="evidence" value="ECO:0007669"/>
    <property type="project" value="UniProtKB-UniRule"/>
</dbReference>
<comment type="subcellular location">
    <subcellularLocation>
        <location evidence="1 9">Cell membrane</location>
        <topology evidence="1 9">Multi-pass membrane protein</topology>
    </subcellularLocation>
</comment>
<keyword evidence="4 9" id="KW-0808">Transferase</keyword>
<feature type="transmembrane region" description="Helical" evidence="9">
    <location>
        <begin position="71"/>
        <end position="88"/>
    </location>
</feature>
<name>A0A2V1P654_9RHOB</name>
<keyword evidence="12" id="KW-1185">Reference proteome</keyword>
<feature type="transmembrane region" description="Helical" evidence="9">
    <location>
        <begin position="160"/>
        <end position="185"/>
    </location>
</feature>
<dbReference type="InterPro" id="IPR004563">
    <property type="entry name" value="Apolipo_AcylTrfase"/>
</dbReference>
<dbReference type="Proteomes" id="UP000245293">
    <property type="component" value="Unassembled WGS sequence"/>
</dbReference>
<keyword evidence="5 9" id="KW-0812">Transmembrane</keyword>
<evidence type="ECO:0000259" key="10">
    <source>
        <dbReference type="PROSITE" id="PS50263"/>
    </source>
</evidence>
<dbReference type="OrthoDB" id="9804277at2"/>
<evidence type="ECO:0000256" key="9">
    <source>
        <dbReference type="HAMAP-Rule" id="MF_01148"/>
    </source>
</evidence>
<keyword evidence="11" id="KW-0449">Lipoprotein</keyword>
<proteinExistence type="inferred from homology"/>
<keyword evidence="8 9" id="KW-0012">Acyltransferase</keyword>
<evidence type="ECO:0000313" key="12">
    <source>
        <dbReference type="Proteomes" id="UP000245293"/>
    </source>
</evidence>
<comment type="catalytic activity">
    <reaction evidence="9">
        <text>N-terminal S-1,2-diacyl-sn-glyceryl-L-cysteinyl-[lipoprotein] + a glycerophospholipid = N-acyl-S-1,2-diacyl-sn-glyceryl-L-cysteinyl-[lipoprotein] + a 2-acyl-sn-glycero-3-phospholipid + H(+)</text>
        <dbReference type="Rhea" id="RHEA:48228"/>
        <dbReference type="Rhea" id="RHEA-COMP:14681"/>
        <dbReference type="Rhea" id="RHEA-COMP:14684"/>
        <dbReference type="ChEBI" id="CHEBI:15378"/>
        <dbReference type="ChEBI" id="CHEBI:136912"/>
        <dbReference type="ChEBI" id="CHEBI:140656"/>
        <dbReference type="ChEBI" id="CHEBI:140657"/>
        <dbReference type="ChEBI" id="CHEBI:140660"/>
        <dbReference type="EC" id="2.3.1.269"/>
    </reaction>
</comment>
<dbReference type="UniPathway" id="UPA00666"/>
<evidence type="ECO:0000313" key="11">
    <source>
        <dbReference type="EMBL" id="PWG17981.1"/>
    </source>
</evidence>
<dbReference type="PANTHER" id="PTHR38686:SF1">
    <property type="entry name" value="APOLIPOPROTEIN N-ACYLTRANSFERASE"/>
    <property type="match status" value="1"/>
</dbReference>
<dbReference type="SUPFAM" id="SSF56317">
    <property type="entry name" value="Carbon-nitrogen hydrolase"/>
    <property type="match status" value="1"/>
</dbReference>
<dbReference type="Gene3D" id="3.60.110.10">
    <property type="entry name" value="Carbon-nitrogen hydrolase"/>
    <property type="match status" value="1"/>
</dbReference>
<dbReference type="EMBL" id="QETF01000003">
    <property type="protein sequence ID" value="PWG17981.1"/>
    <property type="molecule type" value="Genomic_DNA"/>
</dbReference>
<dbReference type="Pfam" id="PF00795">
    <property type="entry name" value="CN_hydrolase"/>
    <property type="match status" value="1"/>
</dbReference>
<dbReference type="GO" id="GO:0016410">
    <property type="term" value="F:N-acyltransferase activity"/>
    <property type="evidence" value="ECO:0007669"/>
    <property type="project" value="UniProtKB-UniRule"/>
</dbReference>
<evidence type="ECO:0000256" key="5">
    <source>
        <dbReference type="ARBA" id="ARBA00022692"/>
    </source>
</evidence>
<feature type="transmembrane region" description="Helical" evidence="9">
    <location>
        <begin position="227"/>
        <end position="247"/>
    </location>
</feature>
<feature type="transmembrane region" description="Helical" evidence="9">
    <location>
        <begin position="125"/>
        <end position="148"/>
    </location>
</feature>
<evidence type="ECO:0000256" key="1">
    <source>
        <dbReference type="ARBA" id="ARBA00004651"/>
    </source>
</evidence>
<feature type="transmembrane region" description="Helical" evidence="9">
    <location>
        <begin position="95"/>
        <end position="113"/>
    </location>
</feature>
<dbReference type="PROSITE" id="PS50263">
    <property type="entry name" value="CN_HYDROLASE"/>
    <property type="match status" value="1"/>
</dbReference>
<evidence type="ECO:0000256" key="6">
    <source>
        <dbReference type="ARBA" id="ARBA00022989"/>
    </source>
</evidence>
<dbReference type="InterPro" id="IPR036526">
    <property type="entry name" value="C-N_Hydrolase_sf"/>
</dbReference>
<gene>
    <name evidence="9 11" type="primary">lnt</name>
    <name evidence="11" type="ORF">DFK10_04560</name>
</gene>
<dbReference type="AlphaFoldDB" id="A0A2V1P654"/>
<dbReference type="InterPro" id="IPR045378">
    <property type="entry name" value="LNT_N"/>
</dbReference>
<dbReference type="InterPro" id="IPR003010">
    <property type="entry name" value="C-N_Hydrolase"/>
</dbReference>
<organism evidence="11 12">
    <name type="scientific">Salibaculum griseiflavum</name>
    <dbReference type="NCBI Taxonomy" id="1914409"/>
    <lineage>
        <taxon>Bacteria</taxon>
        <taxon>Pseudomonadati</taxon>
        <taxon>Pseudomonadota</taxon>
        <taxon>Alphaproteobacteria</taxon>
        <taxon>Rhodobacterales</taxon>
        <taxon>Roseobacteraceae</taxon>
        <taxon>Salibaculum</taxon>
    </lineage>
</organism>
<dbReference type="HAMAP" id="MF_01148">
    <property type="entry name" value="Lnt"/>
    <property type="match status" value="1"/>
</dbReference>
<keyword evidence="7 9" id="KW-0472">Membrane</keyword>
<dbReference type="GO" id="GO:0005886">
    <property type="term" value="C:plasma membrane"/>
    <property type="evidence" value="ECO:0007669"/>
    <property type="project" value="UniProtKB-SubCell"/>
</dbReference>
<comment type="similarity">
    <text evidence="2 9">Belongs to the CN hydrolase family. Apolipoprotein N-acyltransferase subfamily.</text>
</comment>
<sequence length="542" mass="57575">MDLNSKWSRPIRAASSGCACGCAGARVAENARLSAFWAAIPGWGRWRRVALALGIGAILSLGQMGDAAARLLWVVAGLVLALGASQHLNPKQAAWFGWTIGVAYFGITLRWIVEPFFVEPWRHGWMSPFAILGMSGGLALFWAAAFWAGTRGARAPGPRFTMIGAALLLAEFARAHVLSGFPWALLSYSMIGAPVDYLFALIGPHGASAVLVSVSALAAFGVCRGRFLLWPGLAAASLALAVGSLWMPTPTTDPAAPTVRLVQPNAPQHLKWDLEWIPVFFQRAVEATATDPPPDVVIWPETSVATLLRNADPWLERMGEAGRGAPVLAGIQRWNPQAGYHNSAIVIETDGSVAALYDKQHLVPFGEYVPLVWIFGKLGLTGVVDMAMGFAPGTGSGTIDVAGLGRARILICYEGIFPEEIIEDGPRPDVLVIMTNDAWFGTGPGPRQHLVQARARAIEQGLPVLRAANTGISAVIDGRGRIGDRLALGQGGFLDVQVSVPLPPTLYSRTGDWPVIVALLATLGLAWIGGRRFRVDAAGTGG</sequence>
<evidence type="ECO:0000256" key="3">
    <source>
        <dbReference type="ARBA" id="ARBA00022475"/>
    </source>
</evidence>
<comment type="pathway">
    <text evidence="9">Protein modification; lipoprotein biosynthesis (N-acyl transfer).</text>
</comment>
<protein>
    <recommendedName>
        <fullName evidence="9">Apolipoprotein N-acyltransferase</fullName>
        <shortName evidence="9">ALP N-acyltransferase</shortName>
        <ecNumber evidence="9">2.3.1.269</ecNumber>
    </recommendedName>
</protein>
<reference evidence="12" key="1">
    <citation type="submission" date="2018-05" db="EMBL/GenBank/DDBJ databases">
        <authorList>
            <person name="Du Z."/>
            <person name="Wang X."/>
        </authorList>
    </citation>
    <scope>NUCLEOTIDE SEQUENCE [LARGE SCALE GENOMIC DNA]</scope>
    <source>
        <strain evidence="12">WDS4C29</strain>
    </source>
</reference>
<comment type="function">
    <text evidence="9">Catalyzes the phospholipid dependent N-acylation of the N-terminal cysteine of apolipoprotein, the last step in lipoprotein maturation.</text>
</comment>
<accession>A0A2V1P654</accession>
<dbReference type="EC" id="2.3.1.269" evidence="9"/>
<evidence type="ECO:0000256" key="4">
    <source>
        <dbReference type="ARBA" id="ARBA00022679"/>
    </source>
</evidence>
<feature type="transmembrane region" description="Helical" evidence="9">
    <location>
        <begin position="197"/>
        <end position="220"/>
    </location>
</feature>
<dbReference type="Pfam" id="PF20154">
    <property type="entry name" value="LNT_N"/>
    <property type="match status" value="1"/>
</dbReference>
<keyword evidence="6 9" id="KW-1133">Transmembrane helix</keyword>
<evidence type="ECO:0000256" key="7">
    <source>
        <dbReference type="ARBA" id="ARBA00023136"/>
    </source>
</evidence>
<comment type="caution">
    <text evidence="11">The sequence shown here is derived from an EMBL/GenBank/DDBJ whole genome shotgun (WGS) entry which is preliminary data.</text>
</comment>